<feature type="region of interest" description="Disordered" evidence="1">
    <location>
        <begin position="387"/>
        <end position="419"/>
    </location>
</feature>
<feature type="compositionally biased region" description="Low complexity" evidence="1">
    <location>
        <begin position="286"/>
        <end position="304"/>
    </location>
</feature>
<feature type="compositionally biased region" description="Gly residues" evidence="1">
    <location>
        <begin position="103"/>
        <end position="112"/>
    </location>
</feature>
<feature type="region of interest" description="Disordered" evidence="1">
    <location>
        <begin position="280"/>
        <end position="323"/>
    </location>
</feature>
<organism evidence="3">
    <name type="scientific">Volvox carteri f. nagariensis</name>
    <dbReference type="NCBI Taxonomy" id="3068"/>
    <lineage>
        <taxon>Eukaryota</taxon>
        <taxon>Viridiplantae</taxon>
        <taxon>Chlorophyta</taxon>
        <taxon>core chlorophytes</taxon>
        <taxon>Chlorophyceae</taxon>
        <taxon>CS clade</taxon>
        <taxon>Chlamydomonadales</taxon>
        <taxon>Volvocaceae</taxon>
        <taxon>Volvox</taxon>
    </lineage>
</organism>
<feature type="compositionally biased region" description="Low complexity" evidence="1">
    <location>
        <begin position="82"/>
        <end position="102"/>
    </location>
</feature>
<dbReference type="AlphaFoldDB" id="D8U1A2"/>
<dbReference type="GO" id="GO:0005085">
    <property type="term" value="F:guanyl-nucleotide exchange factor activity"/>
    <property type="evidence" value="ECO:0007669"/>
    <property type="project" value="InterPro"/>
</dbReference>
<feature type="compositionally biased region" description="Low complexity" evidence="1">
    <location>
        <begin position="113"/>
        <end position="146"/>
    </location>
</feature>
<dbReference type="Proteomes" id="UP000001058">
    <property type="component" value="Unassembled WGS sequence"/>
</dbReference>
<dbReference type="KEGG" id="vcn:VOLCADRAFT_118103"/>
<dbReference type="eggNOG" id="KOG2432">
    <property type="taxonomic scope" value="Eukaryota"/>
</dbReference>
<dbReference type="RefSeq" id="XP_002952379.1">
    <property type="nucleotide sequence ID" value="XM_002952333.1"/>
</dbReference>
<dbReference type="FunCoup" id="D8U1A2">
    <property type="interactions" value="1808"/>
</dbReference>
<evidence type="ECO:0000313" key="2">
    <source>
        <dbReference type="EMBL" id="EFJ46522.1"/>
    </source>
</evidence>
<evidence type="ECO:0008006" key="4">
    <source>
        <dbReference type="Google" id="ProtNLM"/>
    </source>
</evidence>
<evidence type="ECO:0000256" key="1">
    <source>
        <dbReference type="SAM" id="MobiDB-lite"/>
    </source>
</evidence>
<dbReference type="OrthoDB" id="10265409at2759"/>
<dbReference type="InterPro" id="IPR024224">
    <property type="entry name" value="DENND6"/>
</dbReference>
<feature type="region of interest" description="Disordered" evidence="1">
    <location>
        <begin position="79"/>
        <end position="164"/>
    </location>
</feature>
<keyword evidence="3" id="KW-1185">Reference proteome</keyword>
<protein>
    <recommendedName>
        <fullName evidence="4">UDENN domain-containing protein</fullName>
    </recommendedName>
</protein>
<name>D8U1A2_VOLCA</name>
<dbReference type="InParanoid" id="D8U1A2"/>
<proteinExistence type="predicted"/>
<reference evidence="2 3" key="1">
    <citation type="journal article" date="2010" name="Science">
        <title>Genomic analysis of organismal complexity in the multicellular green alga Volvox carteri.</title>
        <authorList>
            <person name="Prochnik S.E."/>
            <person name="Umen J."/>
            <person name="Nedelcu A.M."/>
            <person name="Hallmann A."/>
            <person name="Miller S.M."/>
            <person name="Nishii I."/>
            <person name="Ferris P."/>
            <person name="Kuo A."/>
            <person name="Mitros T."/>
            <person name="Fritz-Laylin L.K."/>
            <person name="Hellsten U."/>
            <person name="Chapman J."/>
            <person name="Simakov O."/>
            <person name="Rensing S.A."/>
            <person name="Terry A."/>
            <person name="Pangilinan J."/>
            <person name="Kapitonov V."/>
            <person name="Jurka J."/>
            <person name="Salamov A."/>
            <person name="Shapiro H."/>
            <person name="Schmutz J."/>
            <person name="Grimwood J."/>
            <person name="Lindquist E."/>
            <person name="Lucas S."/>
            <person name="Grigoriev I.V."/>
            <person name="Schmitt R."/>
            <person name="Kirk D."/>
            <person name="Rokhsar D.S."/>
        </authorList>
    </citation>
    <scope>NUCLEOTIDE SEQUENCE [LARGE SCALE GENOMIC DNA]</scope>
    <source>
        <strain evidence="3">f. Nagariensis / Eve</strain>
    </source>
</reference>
<sequence length="786" mass="82069">MSLLAPSQQWIVGICSVVFDIDVGQRIEHLVPEACLSKEEQHDVAFHSFPDSMSMELHARTSIKDSTFFFRIRRRGSLTRKGPSASAAPSTTGAAAGANPDEGGSGNSGGADGPAAPGPQAATAAADADADADAAAPAAVPANGNGYVVQDEQPGSSGGSGDHPNEEKFLYGFVFCRQRQDASLRRGGEQMSVVVLAEHPLSAALQPLAAVAGHRYFGSPGRGPLLQVYEELPLAFTTLTARLPAWGTLPYPSNVTAAEQYGGNTLPYLRSNSSRTLLLTGGGSFAGRSSSGRQTDDGGATSGTLPPPLPPPGGGGSGAVGAYRTLSGMSGGVMLSPASSTTTTASALLSPAPSLPTLPPLGSPAATAAALAASPFLSSSGGALYDTLPGEDTNGTRGAPVAIPQGVHRRVPSSPQMTAGEGATIHGVFHEMDVFTPLSGHLTRLWQLWEMTLLGRAMMLIAPTPGETSAGVAALLSLVAPLPYAADFRPYYCIHDIAFSRMASLGLLPGPEARDVPTLLGVTNLYFIRALPHWPNVLSIGKREGAVAAVQPPGSLAASLSRANAAVQALRQRTQGASILMSGHTEALWSTYKALCRPDQNLLQKLMLPKPGDVKSKVARIAFVNSDMIRRVGSPSAAVELYARFTSCLNFAAWFASRRRHVAHLIAPDWSDPAASGLTKHLDEVKLIELFFSVEQQLMEAQVSRGVGRGRVEVAAPDAPDEAAATVARLQRELAMLFFGCRMPEELQLTCVSSPGRRALLSSLPLSAGQTARLQQLMDMLQVGGS</sequence>
<gene>
    <name evidence="2" type="ORF">VOLCADRAFT_118103</name>
</gene>
<dbReference type="GO" id="GO:0055037">
    <property type="term" value="C:recycling endosome"/>
    <property type="evidence" value="ECO:0007669"/>
    <property type="project" value="TreeGrafter"/>
</dbReference>
<accession>D8U1A2</accession>
<dbReference type="PANTHER" id="PTHR13677:SF0">
    <property type="entry name" value="LD41638P"/>
    <property type="match status" value="1"/>
</dbReference>
<evidence type="ECO:0000313" key="3">
    <source>
        <dbReference type="Proteomes" id="UP000001058"/>
    </source>
</evidence>
<dbReference type="PANTHER" id="PTHR13677">
    <property type="entry name" value="LD41638P"/>
    <property type="match status" value="1"/>
</dbReference>
<dbReference type="GeneID" id="9628706"/>
<dbReference type="EMBL" id="GL378350">
    <property type="protein sequence ID" value="EFJ46522.1"/>
    <property type="molecule type" value="Genomic_DNA"/>
</dbReference>